<evidence type="ECO:0000256" key="3">
    <source>
        <dbReference type="ARBA" id="ARBA00008040"/>
    </source>
</evidence>
<keyword evidence="9" id="KW-0472">Membrane</keyword>
<evidence type="ECO:0000259" key="12">
    <source>
        <dbReference type="Pfam" id="PF00890"/>
    </source>
</evidence>
<dbReference type="InterPro" id="IPR036188">
    <property type="entry name" value="FAD/NAD-bd_sf"/>
</dbReference>
<evidence type="ECO:0000256" key="8">
    <source>
        <dbReference type="ARBA" id="ARBA00023002"/>
    </source>
</evidence>
<feature type="binding site" evidence="11">
    <location>
        <position position="425"/>
    </location>
    <ligand>
        <name>substrate</name>
    </ligand>
</feature>
<evidence type="ECO:0000256" key="11">
    <source>
        <dbReference type="PIRSR" id="PIRSR630664-51"/>
    </source>
</evidence>
<reference evidence="14 15" key="1">
    <citation type="submission" date="2012-06" db="EMBL/GenBank/DDBJ databases">
        <title>Complete sequence of Sulfurospirillum barnesii SES-3.</title>
        <authorList>
            <consortium name="US DOE Joint Genome Institute"/>
            <person name="Lucas S."/>
            <person name="Han J."/>
            <person name="Lapidus A."/>
            <person name="Cheng J.-F."/>
            <person name="Goodwin L."/>
            <person name="Pitluck S."/>
            <person name="Peters L."/>
            <person name="Ovchinnikova G."/>
            <person name="Lu M."/>
            <person name="Detter J.C."/>
            <person name="Han C."/>
            <person name="Tapia R."/>
            <person name="Land M."/>
            <person name="Hauser L."/>
            <person name="Kyrpides N."/>
            <person name="Ivanova N."/>
            <person name="Pagani I."/>
            <person name="Stolz J."/>
            <person name="Arkin A."/>
            <person name="Dehal P."/>
            <person name="Oremland R."/>
            <person name="Saltikov C."/>
            <person name="Basu P."/>
            <person name="Hollibaugh J."/>
            <person name="Newman D."/>
            <person name="Stolyar S."/>
            <person name="Hazen T."/>
            <person name="Woyke T."/>
        </authorList>
    </citation>
    <scope>NUCLEOTIDE SEQUENCE [LARGE SCALE GENOMIC DNA]</scope>
    <source>
        <strain evidence="15">ATCC 700032 / DSM 10660 / SES-3</strain>
    </source>
</reference>
<dbReference type="GO" id="GO:0009061">
    <property type="term" value="P:anaerobic respiration"/>
    <property type="evidence" value="ECO:0007669"/>
    <property type="project" value="TreeGrafter"/>
</dbReference>
<dbReference type="PIRSF" id="PIRSF000171">
    <property type="entry name" value="SDHA_APRA_LASPO"/>
    <property type="match status" value="1"/>
</dbReference>
<dbReference type="SUPFAM" id="SSF51905">
    <property type="entry name" value="FAD/NAD(P)-binding domain"/>
    <property type="match status" value="1"/>
</dbReference>
<feature type="binding site" evidence="11">
    <location>
        <position position="388"/>
    </location>
    <ligand>
        <name>FAD</name>
        <dbReference type="ChEBI" id="CHEBI:57692"/>
    </ligand>
</feature>
<comment type="similarity">
    <text evidence="3">Belongs to the FAD-dependent oxidoreductase 2 family. FRD/SDH subfamily.</text>
</comment>
<comment type="cofactor">
    <cofactor evidence="1 11">
        <name>FAD</name>
        <dbReference type="ChEBI" id="CHEBI:57692"/>
    </cofactor>
</comment>
<evidence type="ECO:0000313" key="14">
    <source>
        <dbReference type="EMBL" id="AFL68042.1"/>
    </source>
</evidence>
<dbReference type="NCBIfam" id="TIGR01812">
    <property type="entry name" value="sdhA_frdA_Gneg"/>
    <property type="match status" value="1"/>
</dbReference>
<feature type="domain" description="FAD-dependent oxidoreductase 2 FAD-binding" evidence="12">
    <location>
        <begin position="48"/>
        <end position="431"/>
    </location>
</feature>
<keyword evidence="5 11" id="KW-0285">Flavoprotein</keyword>
<feature type="binding site" evidence="11">
    <location>
        <position position="276"/>
    </location>
    <ligand>
        <name>substrate</name>
    </ligand>
</feature>
<keyword evidence="8" id="KW-0560">Oxidoreductase</keyword>
<evidence type="ECO:0000256" key="9">
    <source>
        <dbReference type="ARBA" id="ARBA00023136"/>
    </source>
</evidence>
<evidence type="ECO:0000313" key="15">
    <source>
        <dbReference type="Proteomes" id="UP000006176"/>
    </source>
</evidence>
<dbReference type="SUPFAM" id="SSF46977">
    <property type="entry name" value="Succinate dehydrogenase/fumarate reductase flavoprotein C-terminal domain"/>
    <property type="match status" value="1"/>
</dbReference>
<accession>I3XVR8</accession>
<dbReference type="PRINTS" id="PR00368">
    <property type="entry name" value="FADPNR"/>
</dbReference>
<evidence type="ECO:0000256" key="10">
    <source>
        <dbReference type="PIRSR" id="PIRSR000171-1"/>
    </source>
</evidence>
<feature type="binding site" evidence="11">
    <location>
        <begin position="53"/>
        <end position="58"/>
    </location>
    <ligand>
        <name>FAD</name>
        <dbReference type="ChEBI" id="CHEBI:57692"/>
    </ligand>
</feature>
<dbReference type="Gene3D" id="4.10.80.40">
    <property type="entry name" value="succinate dehydrogenase protein domain"/>
    <property type="match status" value="1"/>
</dbReference>
<evidence type="ECO:0000256" key="7">
    <source>
        <dbReference type="ARBA" id="ARBA00022982"/>
    </source>
</evidence>
<dbReference type="HOGENOM" id="CLU_014312_6_2_7"/>
<evidence type="ECO:0000256" key="2">
    <source>
        <dbReference type="ARBA" id="ARBA00004170"/>
    </source>
</evidence>
<keyword evidence="6 11" id="KW-0274">FAD</keyword>
<dbReference type="RefSeq" id="WP_014768922.1">
    <property type="nucleotide sequence ID" value="NC_018002.1"/>
</dbReference>
<dbReference type="GO" id="GO:0050660">
    <property type="term" value="F:flavin adenine dinucleotide binding"/>
    <property type="evidence" value="ECO:0007669"/>
    <property type="project" value="InterPro"/>
</dbReference>
<dbReference type="Proteomes" id="UP000006176">
    <property type="component" value="Chromosome"/>
</dbReference>
<dbReference type="InterPro" id="IPR030664">
    <property type="entry name" value="SdhA/FrdA/AprA"/>
</dbReference>
<sequence>MSEQFTRREFLQSACITMGALAASTTGVEKAFAASSPSTNTSGIPTCDVLIIGSGAAGLRAAVAARKKNPKLSVVVVSKVMPTRSATSMAEGGINGVIDFSEGDSFELHAKDTVKGGDYLVDQDSALKFATYASEAIHELDYIGMPFSRNAKGQVDRRYAGGASKIRCNFAKDKTGQILTHTCLDDALKNGVKFLMEHQMLELSIENGNCEGVVLRNIRTGDIAPVRAKSVVLATGGYTRVFWNRTSTPYIATGDGAAAVLRAGLAFKDPEMLQFHPTGVCHGGALITEAARGEGGILLNNQGERLMKRYVPNKMELAPRDIVSRSIETEIREGRGFGHDMEAYVLLDVTHLGEEKIMRNLPQIRHVGLLFENIDLVKQPIPIRPTAHYSMGGIHVTSIDTMATTAPGLFAAGEASCVSIHGANRLGGNSLCDTNVTGKIAGINAAEYASKADFGSGKRLKDLTLKWISHFKEITGSGKGNVNDMYALREEMGAANWYNMGIFRTESKLLALADKHAEFQARYEALRIPNANPIFNTAYTEYIELGNLLLASRAALMGATARKESRGSHYREDYLKRDDANFLKHTMVTMDESGKMHLAWKDVVVGQFKIEERKY</sequence>
<dbReference type="InterPro" id="IPR003953">
    <property type="entry name" value="FAD-dep_OxRdtase_2_FAD-bd"/>
</dbReference>
<feature type="binding site" evidence="11">
    <location>
        <position position="255"/>
    </location>
    <ligand>
        <name>FAD</name>
        <dbReference type="ChEBI" id="CHEBI:57692"/>
    </ligand>
</feature>
<dbReference type="GO" id="GO:0005886">
    <property type="term" value="C:plasma membrane"/>
    <property type="evidence" value="ECO:0007669"/>
    <property type="project" value="TreeGrafter"/>
</dbReference>
<feature type="binding site" evidence="11">
    <location>
        <position position="288"/>
    </location>
    <ligand>
        <name>substrate</name>
    </ligand>
</feature>
<dbReference type="STRING" id="760154.Sulba_0737"/>
<gene>
    <name evidence="14" type="ordered locus">Sulba_0737</name>
</gene>
<dbReference type="GO" id="GO:0000104">
    <property type="term" value="F:succinate dehydrogenase activity"/>
    <property type="evidence" value="ECO:0007669"/>
    <property type="project" value="TreeGrafter"/>
</dbReference>
<proteinExistence type="inferred from homology"/>
<dbReference type="InterPro" id="IPR027477">
    <property type="entry name" value="Succ_DH/fumarate_Rdtase_cat_sf"/>
</dbReference>
<dbReference type="InterPro" id="IPR037099">
    <property type="entry name" value="Fum_R/Succ_DH_flav-like_C_sf"/>
</dbReference>
<organism evidence="14 15">
    <name type="scientific">Sulfurospirillum barnesii (strain ATCC 700032 / DSM 10660 / SES-3)</name>
    <dbReference type="NCBI Taxonomy" id="760154"/>
    <lineage>
        <taxon>Bacteria</taxon>
        <taxon>Pseudomonadati</taxon>
        <taxon>Campylobacterota</taxon>
        <taxon>Epsilonproteobacteria</taxon>
        <taxon>Campylobacterales</taxon>
        <taxon>Sulfurospirillaceae</taxon>
        <taxon>Sulfurospirillum</taxon>
    </lineage>
</organism>
<feature type="binding site" evidence="11">
    <location>
        <begin position="430"/>
        <end position="431"/>
    </location>
    <ligand>
        <name>FAD</name>
        <dbReference type="ChEBI" id="CHEBI:57692"/>
    </ligand>
</feature>
<dbReference type="NCBIfam" id="NF042982">
    <property type="entry name" value="MFR_Fp_SdhA"/>
    <property type="match status" value="1"/>
</dbReference>
<dbReference type="AlphaFoldDB" id="I3XVR8"/>
<protein>
    <submittedName>
        <fullName evidence="14">Ubiquinone-dependent succinate dehydrogenase or fumarate reductase, flavoprotein subunit</fullName>
    </submittedName>
</protein>
<dbReference type="GO" id="GO:0009055">
    <property type="term" value="F:electron transfer activity"/>
    <property type="evidence" value="ECO:0007669"/>
    <property type="project" value="TreeGrafter"/>
</dbReference>
<dbReference type="PATRIC" id="fig|760154.4.peg.734"/>
<evidence type="ECO:0000256" key="1">
    <source>
        <dbReference type="ARBA" id="ARBA00001974"/>
    </source>
</evidence>
<dbReference type="InterPro" id="IPR015939">
    <property type="entry name" value="Fum_Rdtase/Succ_DH_flav-like_C"/>
</dbReference>
<dbReference type="FunFam" id="3.90.700.10:FF:000001">
    <property type="entry name" value="Mitochondrial succinate dehydrogenase flavoprotein subunit"/>
    <property type="match status" value="1"/>
</dbReference>
<dbReference type="PROSITE" id="PS51318">
    <property type="entry name" value="TAT"/>
    <property type="match status" value="1"/>
</dbReference>
<name>I3XVR8_SULBS</name>
<keyword evidence="7" id="KW-0249">Electron transport</keyword>
<feature type="active site" description="Proton acceptor" evidence="10">
    <location>
        <position position="320"/>
    </location>
</feature>
<dbReference type="Gene3D" id="1.20.58.100">
    <property type="entry name" value="Fumarate reductase/succinate dehydrogenase flavoprotein-like, C-terminal domain"/>
    <property type="match status" value="1"/>
</dbReference>
<dbReference type="Gene3D" id="3.50.50.60">
    <property type="entry name" value="FAD/NAD(P)-binding domain"/>
    <property type="match status" value="1"/>
</dbReference>
<dbReference type="Gene3D" id="3.90.700.10">
    <property type="entry name" value="Succinate dehydrogenase/fumarate reductase flavoprotein, catalytic domain"/>
    <property type="match status" value="1"/>
</dbReference>
<dbReference type="EMBL" id="CP003333">
    <property type="protein sequence ID" value="AFL68042.1"/>
    <property type="molecule type" value="Genomic_DNA"/>
</dbReference>
<dbReference type="InterPro" id="IPR053593">
    <property type="entry name" value="FAD-oxidoreductase_2/FRD/SDH"/>
</dbReference>
<feature type="domain" description="Fumarate reductase/succinate dehydrogenase flavoprotein-like C-terminal" evidence="13">
    <location>
        <begin position="489"/>
        <end position="615"/>
    </location>
</feature>
<dbReference type="KEGG" id="sba:Sulba_0737"/>
<dbReference type="eggNOG" id="COG1053">
    <property type="taxonomic scope" value="Bacteria"/>
</dbReference>
<evidence type="ECO:0000256" key="6">
    <source>
        <dbReference type="ARBA" id="ARBA00022827"/>
    </source>
</evidence>
<dbReference type="SUPFAM" id="SSF56425">
    <property type="entry name" value="Succinate dehydrogenase/fumarate reductase flavoprotein, catalytic domain"/>
    <property type="match status" value="1"/>
</dbReference>
<keyword evidence="14" id="KW-0830">Ubiquinone</keyword>
<keyword evidence="4" id="KW-0813">Transport</keyword>
<dbReference type="InterPro" id="IPR006311">
    <property type="entry name" value="TAT_signal"/>
</dbReference>
<dbReference type="GO" id="GO:0022900">
    <property type="term" value="P:electron transport chain"/>
    <property type="evidence" value="ECO:0007669"/>
    <property type="project" value="InterPro"/>
</dbReference>
<dbReference type="Pfam" id="PF00890">
    <property type="entry name" value="FAD_binding_2"/>
    <property type="match status" value="1"/>
</dbReference>
<feature type="binding site" evidence="11">
    <location>
        <position position="414"/>
    </location>
    <ligand>
        <name>FAD</name>
        <dbReference type="ChEBI" id="CHEBI:57692"/>
    </ligand>
</feature>
<dbReference type="PANTHER" id="PTHR11632:SF51">
    <property type="entry name" value="SUCCINATE DEHYDROGENASE [UBIQUINONE] FLAVOPROTEIN SUBUNIT, MITOCHONDRIAL"/>
    <property type="match status" value="1"/>
</dbReference>
<dbReference type="Pfam" id="PF02910">
    <property type="entry name" value="Succ_DH_flav_C"/>
    <property type="match status" value="1"/>
</dbReference>
<dbReference type="InterPro" id="IPR014006">
    <property type="entry name" value="Succ_Dhase_FrdA_Gneg"/>
</dbReference>
<keyword evidence="15" id="KW-1185">Reference proteome</keyword>
<evidence type="ECO:0000256" key="5">
    <source>
        <dbReference type="ARBA" id="ARBA00022630"/>
    </source>
</evidence>
<evidence type="ECO:0000256" key="4">
    <source>
        <dbReference type="ARBA" id="ARBA00022448"/>
    </source>
</evidence>
<comment type="subcellular location">
    <subcellularLocation>
        <location evidence="2">Membrane</location>
        <topology evidence="2">Peripheral membrane protein</topology>
    </subcellularLocation>
</comment>
<feature type="binding site" evidence="11">
    <location>
        <begin position="78"/>
        <end position="93"/>
    </location>
    <ligand>
        <name>FAD</name>
        <dbReference type="ChEBI" id="CHEBI:57692"/>
    </ligand>
</feature>
<dbReference type="PANTHER" id="PTHR11632">
    <property type="entry name" value="SUCCINATE DEHYDROGENASE 2 FLAVOPROTEIN SUBUNIT"/>
    <property type="match status" value="1"/>
</dbReference>
<dbReference type="OrthoDB" id="9806724at2"/>
<evidence type="ECO:0000259" key="13">
    <source>
        <dbReference type="Pfam" id="PF02910"/>
    </source>
</evidence>